<comment type="similarity">
    <text evidence="2">Belongs to the TRIM/RBCC family.</text>
</comment>
<dbReference type="InterPro" id="IPR013320">
    <property type="entry name" value="ConA-like_dom_sf"/>
</dbReference>
<dbReference type="SMART" id="SM00449">
    <property type="entry name" value="SPRY"/>
    <property type="match status" value="1"/>
</dbReference>
<dbReference type="SUPFAM" id="SSF49899">
    <property type="entry name" value="Concanavalin A-like lectins/glucanases"/>
    <property type="match status" value="1"/>
</dbReference>
<dbReference type="Proteomes" id="UP000472264">
    <property type="component" value="Chromosome 23"/>
</dbReference>
<dbReference type="Ensembl" id="ENSENLT00000017533.1">
    <property type="protein sequence ID" value="ENSENLP00000016915.1"/>
    <property type="gene ID" value="ENSENLG00000007795.1"/>
</dbReference>
<dbReference type="InterPro" id="IPR003877">
    <property type="entry name" value="SPRY_dom"/>
</dbReference>
<dbReference type="Pfam" id="PF00622">
    <property type="entry name" value="SPRY"/>
    <property type="match status" value="1"/>
</dbReference>
<dbReference type="AlphaFoldDB" id="A0A665UC15"/>
<sequence>MSATSFLVTEEQLLCCICLDVFTDPVTLSCGHNFCKNCITEHLNFNSHRQCPMCKEHVDKKHKLGVNRFIAEMVVHFRKSGARLQQMIRERQVKIHEVARLEALSSDAADREMAAGLQVFQALVESLEQAKAELTVTIQEKKKVTEKQAESFIQELKQEVSELIRRSAEVDELSRSEDKLHFLQTFSSMNTTAATREGTEISMCPASYEGVRRTAMVNAVNRLTETFTQEMKNLQEDELKRVRQRAVDVTLDPDMAHPALVLSDDGKQAGHSDIWKKLPEDSEHFESVIGVLGKESFSCGQFHFDVSVKGNTGWTLGVAKKPVGMTREMALKPENGFWTLGLRNRKGYFALADPPAPLAIDRHPEKVRVFVDYEQGLVSFYDVDSADLLYSFTSCSFTEKLYPFLGPGSATLIVSPVSHD</sequence>
<dbReference type="PROSITE" id="PS50089">
    <property type="entry name" value="ZF_RING_2"/>
    <property type="match status" value="1"/>
</dbReference>
<dbReference type="PRINTS" id="PR01407">
    <property type="entry name" value="BUTYPHLNCDUF"/>
</dbReference>
<feature type="domain" description="RING-type" evidence="9">
    <location>
        <begin position="15"/>
        <end position="55"/>
    </location>
</feature>
<evidence type="ECO:0000256" key="3">
    <source>
        <dbReference type="ARBA" id="ARBA00022490"/>
    </source>
</evidence>
<dbReference type="InterPro" id="IPR001870">
    <property type="entry name" value="B30.2/SPRY"/>
</dbReference>
<evidence type="ECO:0000256" key="2">
    <source>
        <dbReference type="ARBA" id="ARBA00008518"/>
    </source>
</evidence>
<keyword evidence="8" id="KW-0175">Coiled coil</keyword>
<dbReference type="InterPro" id="IPR013083">
    <property type="entry name" value="Znf_RING/FYVE/PHD"/>
</dbReference>
<dbReference type="InterPro" id="IPR018957">
    <property type="entry name" value="Znf_C3HC4_RING-type"/>
</dbReference>
<dbReference type="CDD" id="cd13733">
    <property type="entry name" value="SPRY_PRY_C-I_1"/>
    <property type="match status" value="1"/>
</dbReference>
<dbReference type="Gene3D" id="2.60.120.920">
    <property type="match status" value="1"/>
</dbReference>
<dbReference type="SMART" id="SM00184">
    <property type="entry name" value="RING"/>
    <property type="match status" value="1"/>
</dbReference>
<evidence type="ECO:0000256" key="5">
    <source>
        <dbReference type="ARBA" id="ARBA00022771"/>
    </source>
</evidence>
<evidence type="ECO:0000313" key="11">
    <source>
        <dbReference type="Ensembl" id="ENSENLP00000016826.1"/>
    </source>
</evidence>
<dbReference type="PROSITE" id="PS00518">
    <property type="entry name" value="ZF_RING_1"/>
    <property type="match status" value="1"/>
</dbReference>
<dbReference type="GO" id="GO:0008270">
    <property type="term" value="F:zinc ion binding"/>
    <property type="evidence" value="ECO:0007669"/>
    <property type="project" value="UniProtKB-KW"/>
</dbReference>
<keyword evidence="3" id="KW-0963">Cytoplasm</keyword>
<dbReference type="PROSITE" id="PS50188">
    <property type="entry name" value="B302_SPRY"/>
    <property type="match status" value="1"/>
</dbReference>
<dbReference type="OMA" id="CIMGVEL"/>
<dbReference type="FunFam" id="2.60.120.920:FF:000004">
    <property type="entry name" value="Butyrophilin subfamily 1 member A1"/>
    <property type="match status" value="1"/>
</dbReference>
<name>A0A665UC15_ECHNA</name>
<dbReference type="InterPro" id="IPR001841">
    <property type="entry name" value="Znf_RING"/>
</dbReference>
<reference evidence="11" key="2">
    <citation type="submission" date="2025-05" db="UniProtKB">
        <authorList>
            <consortium name="Ensembl"/>
        </authorList>
    </citation>
    <scope>IDENTIFICATION</scope>
</reference>
<organism evidence="11 12">
    <name type="scientific">Echeneis naucrates</name>
    <name type="common">Live sharksucker</name>
    <dbReference type="NCBI Taxonomy" id="173247"/>
    <lineage>
        <taxon>Eukaryota</taxon>
        <taxon>Metazoa</taxon>
        <taxon>Chordata</taxon>
        <taxon>Craniata</taxon>
        <taxon>Vertebrata</taxon>
        <taxon>Euteleostomi</taxon>
        <taxon>Actinopterygii</taxon>
        <taxon>Neopterygii</taxon>
        <taxon>Teleostei</taxon>
        <taxon>Neoteleostei</taxon>
        <taxon>Acanthomorphata</taxon>
        <taxon>Carangaria</taxon>
        <taxon>Carangiformes</taxon>
        <taxon>Echeneidae</taxon>
        <taxon>Echeneis</taxon>
    </lineage>
</organism>
<dbReference type="InterPro" id="IPR050143">
    <property type="entry name" value="TRIM/RBCC"/>
</dbReference>
<dbReference type="PANTHER" id="PTHR24103">
    <property type="entry name" value="E3 UBIQUITIN-PROTEIN LIGASE TRIM"/>
    <property type="match status" value="1"/>
</dbReference>
<dbReference type="Pfam" id="PF13765">
    <property type="entry name" value="PRY"/>
    <property type="match status" value="1"/>
</dbReference>
<dbReference type="InterPro" id="IPR058030">
    <property type="entry name" value="TRIM8/14/16/25/29/45/65_CC"/>
</dbReference>
<dbReference type="SUPFAM" id="SSF57850">
    <property type="entry name" value="RING/U-box"/>
    <property type="match status" value="1"/>
</dbReference>
<evidence type="ECO:0000256" key="8">
    <source>
        <dbReference type="SAM" id="Coils"/>
    </source>
</evidence>
<evidence type="ECO:0000256" key="4">
    <source>
        <dbReference type="ARBA" id="ARBA00022723"/>
    </source>
</evidence>
<accession>A0A665UC15</accession>
<keyword evidence="5 7" id="KW-0863">Zinc-finger</keyword>
<evidence type="ECO:0000256" key="7">
    <source>
        <dbReference type="PROSITE-ProRule" id="PRU00175"/>
    </source>
</evidence>
<dbReference type="Pfam" id="PF00097">
    <property type="entry name" value="zf-C3HC4"/>
    <property type="match status" value="1"/>
</dbReference>
<evidence type="ECO:0000256" key="1">
    <source>
        <dbReference type="ARBA" id="ARBA00004496"/>
    </source>
</evidence>
<dbReference type="SMART" id="SM00589">
    <property type="entry name" value="PRY"/>
    <property type="match status" value="1"/>
</dbReference>
<dbReference type="InterPro" id="IPR006574">
    <property type="entry name" value="PRY"/>
</dbReference>
<evidence type="ECO:0000256" key="6">
    <source>
        <dbReference type="ARBA" id="ARBA00022833"/>
    </source>
</evidence>
<evidence type="ECO:0000313" key="12">
    <source>
        <dbReference type="Proteomes" id="UP000472264"/>
    </source>
</evidence>
<protein>
    <submittedName>
        <fullName evidence="11">Uncharacterized protein</fullName>
    </submittedName>
</protein>
<dbReference type="Gene3D" id="3.30.40.10">
    <property type="entry name" value="Zinc/RING finger domain, C3HC4 (zinc finger)"/>
    <property type="match status" value="1"/>
</dbReference>
<dbReference type="InterPro" id="IPR003879">
    <property type="entry name" value="Butyrophylin_SPRY"/>
</dbReference>
<comment type="subcellular location">
    <subcellularLocation>
        <location evidence="1">Cytoplasm</location>
    </subcellularLocation>
</comment>
<feature type="coiled-coil region" evidence="8">
    <location>
        <begin position="124"/>
        <end position="173"/>
    </location>
</feature>
<reference evidence="11" key="1">
    <citation type="submission" date="2021-04" db="EMBL/GenBank/DDBJ databases">
        <authorList>
            <consortium name="Wellcome Sanger Institute Data Sharing"/>
        </authorList>
    </citation>
    <scope>NUCLEOTIDE SEQUENCE [LARGE SCALE GENOMIC DNA]</scope>
</reference>
<evidence type="ECO:0000259" key="10">
    <source>
        <dbReference type="PROSITE" id="PS50188"/>
    </source>
</evidence>
<dbReference type="Pfam" id="PF25600">
    <property type="entry name" value="TRIM_CC"/>
    <property type="match status" value="1"/>
</dbReference>
<feature type="domain" description="B30.2/SPRY" evidence="10">
    <location>
        <begin position="229"/>
        <end position="420"/>
    </location>
</feature>
<evidence type="ECO:0000259" key="9">
    <source>
        <dbReference type="PROSITE" id="PS50089"/>
    </source>
</evidence>
<keyword evidence="4" id="KW-0479">Metal-binding</keyword>
<proteinExistence type="inferred from homology"/>
<dbReference type="Ensembl" id="ENSENLT00000017444.1">
    <property type="protein sequence ID" value="ENSENLP00000016826.1"/>
    <property type="gene ID" value="ENSENLG00000007748.1"/>
</dbReference>
<dbReference type="InterPro" id="IPR043136">
    <property type="entry name" value="B30.2/SPRY_sf"/>
</dbReference>
<dbReference type="GO" id="GO:0005737">
    <property type="term" value="C:cytoplasm"/>
    <property type="evidence" value="ECO:0007669"/>
    <property type="project" value="UniProtKB-SubCell"/>
</dbReference>
<dbReference type="InterPro" id="IPR017907">
    <property type="entry name" value="Znf_RING_CS"/>
</dbReference>
<keyword evidence="6" id="KW-0862">Zinc</keyword>
<keyword evidence="12" id="KW-1185">Reference proteome</keyword>